<gene>
    <name evidence="1" type="ORF">V2J94_41330</name>
</gene>
<dbReference type="Proteomes" id="UP001354709">
    <property type="component" value="Unassembled WGS sequence"/>
</dbReference>
<dbReference type="EMBL" id="JAZBJO010000045">
    <property type="protein sequence ID" value="MEE4598213.1"/>
    <property type="molecule type" value="Genomic_DNA"/>
</dbReference>
<evidence type="ECO:0008006" key="3">
    <source>
        <dbReference type="Google" id="ProtNLM"/>
    </source>
</evidence>
<keyword evidence="2" id="KW-1185">Reference proteome</keyword>
<accession>A0ABU7QA15</accession>
<evidence type="ECO:0000313" key="1">
    <source>
        <dbReference type="EMBL" id="MEE4598213.1"/>
    </source>
</evidence>
<comment type="caution">
    <text evidence="1">The sequence shown here is derived from an EMBL/GenBank/DDBJ whole genome shotgun (WGS) entry which is preliminary data.</text>
</comment>
<proteinExistence type="predicted"/>
<organism evidence="1 2">
    <name type="scientific">Streptomyces asiaticus subsp. ignotus</name>
    <dbReference type="NCBI Taxonomy" id="3098222"/>
    <lineage>
        <taxon>Bacteria</taxon>
        <taxon>Bacillati</taxon>
        <taxon>Actinomycetota</taxon>
        <taxon>Actinomycetes</taxon>
        <taxon>Kitasatosporales</taxon>
        <taxon>Streptomycetaceae</taxon>
        <taxon>Streptomyces</taxon>
        <taxon>Streptomyces violaceusniger group</taxon>
    </lineage>
</organism>
<dbReference type="RefSeq" id="WP_330815399.1">
    <property type="nucleotide sequence ID" value="NZ_JAZBJO010000045.1"/>
</dbReference>
<protein>
    <recommendedName>
        <fullName evidence="3">Tail protein</fullName>
    </recommendedName>
</protein>
<reference evidence="1 2" key="1">
    <citation type="submission" date="2023-11" db="EMBL/GenBank/DDBJ databases">
        <title>30 novel species of actinomycetes from the DSMZ collection.</title>
        <authorList>
            <person name="Nouioui I."/>
        </authorList>
    </citation>
    <scope>NUCLEOTIDE SEQUENCE [LARGE SCALE GENOMIC DNA]</scope>
    <source>
        <strain evidence="1 2">DSM 41524</strain>
    </source>
</reference>
<evidence type="ECO:0000313" key="2">
    <source>
        <dbReference type="Proteomes" id="UP001354709"/>
    </source>
</evidence>
<name>A0ABU7QA15_9ACTN</name>
<sequence>MALTYVEVRDHVLGPNEQPARGHTVYLPSGPIRNGTTAQAVKPVVGVYDDTGHCTVRLAAGDDPGTEPEGLTYSAVRMVRADDGTWLPPETAFSIEVLAADGVDGIDLPERATVEVLPTLIQYALTVAGVEPDPATGDVPLTAANVGADPAGTASAAVSAHVVATDPHGDRLDAAGKYVPLTDPRLGDARTPTAHKSSHAIGGSDVLAPADIGALTQALADLRYLLLTGGTMTGSVTNNVATATTPAFGGGVSGDAFDRWRVLANGTIEVGPGSAGRDVNFRRSAANEWTTDDALIVSLTFRHLGTTLGFYGATAASKPAVTGSRGGNAALASLITALATLGLVTDSTTA</sequence>